<dbReference type="Gene3D" id="4.10.280.10">
    <property type="entry name" value="Helix-loop-helix DNA-binding domain"/>
    <property type="match status" value="1"/>
</dbReference>
<dbReference type="SUPFAM" id="SSF47459">
    <property type="entry name" value="HLH, helix-loop-helix DNA-binding domain"/>
    <property type="match status" value="1"/>
</dbReference>
<dbReference type="AlphaFoldDB" id="A0A9D4MXY4"/>
<evidence type="ECO:0000256" key="10">
    <source>
        <dbReference type="ARBA" id="ARBA00083368"/>
    </source>
</evidence>
<dbReference type="PANTHER" id="PTHR11969">
    <property type="entry name" value="MAX DIMERIZATION, MAD"/>
    <property type="match status" value="1"/>
</dbReference>
<name>A0A9D4MXY4_DREPO</name>
<proteinExistence type="predicted"/>
<evidence type="ECO:0000256" key="1">
    <source>
        <dbReference type="ARBA" id="ARBA00004123"/>
    </source>
</evidence>
<keyword evidence="5" id="KW-0804">Transcription</keyword>
<feature type="compositionally biased region" description="Basic residues" evidence="11">
    <location>
        <begin position="233"/>
        <end position="242"/>
    </location>
</feature>
<dbReference type="PANTHER" id="PTHR11969:SF99">
    <property type="entry name" value="MAX-BINDING PROTEIN MNT"/>
    <property type="match status" value="1"/>
</dbReference>
<evidence type="ECO:0000256" key="3">
    <source>
        <dbReference type="ARBA" id="ARBA00023015"/>
    </source>
</evidence>
<protein>
    <recommendedName>
        <fullName evidence="9">Max-binding protein MNT</fullName>
    </recommendedName>
    <alternativeName>
        <fullName evidence="10">Myc antagonist MNT</fullName>
    </alternativeName>
</protein>
<comment type="subunit">
    <text evidence="8">Efficient DNA binding requires dimerization with another bHLH protein. Binds DNA as a homodimer or a heterodimer with MAX.</text>
</comment>
<feature type="compositionally biased region" description="Low complexity" evidence="11">
    <location>
        <begin position="35"/>
        <end position="48"/>
    </location>
</feature>
<dbReference type="Proteomes" id="UP000828390">
    <property type="component" value="Unassembled WGS sequence"/>
</dbReference>
<evidence type="ECO:0000256" key="2">
    <source>
        <dbReference type="ARBA" id="ARBA00022491"/>
    </source>
</evidence>
<dbReference type="GO" id="GO:0000981">
    <property type="term" value="F:DNA-binding transcription factor activity, RNA polymerase II-specific"/>
    <property type="evidence" value="ECO:0007669"/>
    <property type="project" value="TreeGrafter"/>
</dbReference>
<evidence type="ECO:0000256" key="7">
    <source>
        <dbReference type="ARBA" id="ARBA00057176"/>
    </source>
</evidence>
<sequence>MGLEALLEAAEFLESRDQGQVPAKQRHQSLDGQLSESGASEEGSDSSGFVARSPKEERIRTKSGSSRNSDGNFEGSSGDSAFLRAGTREVHNKLEKNRRAHLKECFDFLKKNIPSLEEKRTSNLGILRSSLRYIQNLKRKEREFEIELHQFVNQKIVLQERLSSLKTDLQKMDIDVDLNALAVSQDDEDNETNSTSTATERGTPPPSDYDENDDDEEEAERLAMETNSPTPRTGKKRKHHTRKLSEGAMPVLYTRTMTPDAVRLPPKKALTQSLNGLVRYQPALVPSQSPGAPLHGNQAPQKPLPLIPITLSLSGVGHPQGLAMLNQLTAPAGFDMRMTNKLLEMAPKQQPQPAYSTTTTSPAFTLAALGHPSAVYSQAPPTEPRPLLAVKQLPVTQLLHQTLTQRQALQKQANSSQSCVTSAPLTASPA</sequence>
<feature type="region of interest" description="Disordered" evidence="11">
    <location>
        <begin position="14"/>
        <end position="80"/>
    </location>
</feature>
<evidence type="ECO:0000256" key="4">
    <source>
        <dbReference type="ARBA" id="ARBA00023125"/>
    </source>
</evidence>
<feature type="region of interest" description="Disordered" evidence="11">
    <location>
        <begin position="182"/>
        <end position="249"/>
    </location>
</feature>
<dbReference type="GO" id="GO:0000978">
    <property type="term" value="F:RNA polymerase II cis-regulatory region sequence-specific DNA binding"/>
    <property type="evidence" value="ECO:0007669"/>
    <property type="project" value="TreeGrafter"/>
</dbReference>
<dbReference type="PROSITE" id="PS50888">
    <property type="entry name" value="BHLH"/>
    <property type="match status" value="1"/>
</dbReference>
<dbReference type="FunFam" id="4.10.280.10:FF:000034">
    <property type="entry name" value="MAX network transcriptional repressor"/>
    <property type="match status" value="1"/>
</dbReference>
<evidence type="ECO:0000313" key="14">
    <source>
        <dbReference type="Proteomes" id="UP000828390"/>
    </source>
</evidence>
<evidence type="ECO:0000256" key="9">
    <source>
        <dbReference type="ARBA" id="ARBA00070444"/>
    </source>
</evidence>
<evidence type="ECO:0000259" key="12">
    <source>
        <dbReference type="PROSITE" id="PS50888"/>
    </source>
</evidence>
<feature type="domain" description="BHLH" evidence="12">
    <location>
        <begin position="86"/>
        <end position="137"/>
    </location>
</feature>
<feature type="compositionally biased region" description="Acidic residues" evidence="11">
    <location>
        <begin position="208"/>
        <end position="219"/>
    </location>
</feature>
<keyword evidence="6" id="KW-0539">Nucleus</keyword>
<keyword evidence="4" id="KW-0238">DNA-binding</keyword>
<evidence type="ECO:0000313" key="13">
    <source>
        <dbReference type="EMBL" id="KAH3885380.1"/>
    </source>
</evidence>
<gene>
    <name evidence="13" type="ORF">DPMN_009373</name>
</gene>
<keyword evidence="3" id="KW-0805">Transcription regulation</keyword>
<evidence type="ECO:0000256" key="11">
    <source>
        <dbReference type="SAM" id="MobiDB-lite"/>
    </source>
</evidence>
<accession>A0A9D4MXY4</accession>
<dbReference type="SMART" id="SM00353">
    <property type="entry name" value="HLH"/>
    <property type="match status" value="1"/>
</dbReference>
<evidence type="ECO:0000256" key="6">
    <source>
        <dbReference type="ARBA" id="ARBA00023242"/>
    </source>
</evidence>
<comment type="caution">
    <text evidence="13">The sequence shown here is derived from an EMBL/GenBank/DDBJ whole genome shotgun (WGS) entry which is preliminary data.</text>
</comment>
<dbReference type="InterPro" id="IPR011598">
    <property type="entry name" value="bHLH_dom"/>
</dbReference>
<organism evidence="13 14">
    <name type="scientific">Dreissena polymorpha</name>
    <name type="common">Zebra mussel</name>
    <name type="synonym">Mytilus polymorpha</name>
    <dbReference type="NCBI Taxonomy" id="45954"/>
    <lineage>
        <taxon>Eukaryota</taxon>
        <taxon>Metazoa</taxon>
        <taxon>Spiralia</taxon>
        <taxon>Lophotrochozoa</taxon>
        <taxon>Mollusca</taxon>
        <taxon>Bivalvia</taxon>
        <taxon>Autobranchia</taxon>
        <taxon>Heteroconchia</taxon>
        <taxon>Euheterodonta</taxon>
        <taxon>Imparidentia</taxon>
        <taxon>Neoheterodontei</taxon>
        <taxon>Myida</taxon>
        <taxon>Dreissenoidea</taxon>
        <taxon>Dreissenidae</taxon>
        <taxon>Dreissena</taxon>
    </lineage>
</organism>
<dbReference type="EMBL" id="JAIWYP010000001">
    <property type="protein sequence ID" value="KAH3885380.1"/>
    <property type="molecule type" value="Genomic_DNA"/>
</dbReference>
<dbReference type="CDD" id="cd11402">
    <property type="entry name" value="bHLHzip_Mnt"/>
    <property type="match status" value="1"/>
</dbReference>
<keyword evidence="2" id="KW-0678">Repressor</keyword>
<dbReference type="Pfam" id="PF00010">
    <property type="entry name" value="HLH"/>
    <property type="match status" value="1"/>
</dbReference>
<dbReference type="InterPro" id="IPR036638">
    <property type="entry name" value="HLH_DNA-bd_sf"/>
</dbReference>
<comment type="subcellular location">
    <subcellularLocation>
        <location evidence="1">Nucleus</location>
    </subcellularLocation>
</comment>
<evidence type="ECO:0000256" key="8">
    <source>
        <dbReference type="ARBA" id="ARBA00062701"/>
    </source>
</evidence>
<dbReference type="GO" id="GO:0005634">
    <property type="term" value="C:nucleus"/>
    <property type="evidence" value="ECO:0007669"/>
    <property type="project" value="UniProtKB-SubCell"/>
</dbReference>
<keyword evidence="14" id="KW-1185">Reference proteome</keyword>
<reference evidence="13" key="1">
    <citation type="journal article" date="2019" name="bioRxiv">
        <title>The Genome of the Zebra Mussel, Dreissena polymorpha: A Resource for Invasive Species Research.</title>
        <authorList>
            <person name="McCartney M.A."/>
            <person name="Auch B."/>
            <person name="Kono T."/>
            <person name="Mallez S."/>
            <person name="Zhang Y."/>
            <person name="Obille A."/>
            <person name="Becker A."/>
            <person name="Abrahante J.E."/>
            <person name="Garbe J."/>
            <person name="Badalamenti J.P."/>
            <person name="Herman A."/>
            <person name="Mangelson H."/>
            <person name="Liachko I."/>
            <person name="Sullivan S."/>
            <person name="Sone E.D."/>
            <person name="Koren S."/>
            <person name="Silverstein K.A.T."/>
            <person name="Beckman K.B."/>
            <person name="Gohl D.M."/>
        </authorList>
    </citation>
    <scope>NUCLEOTIDE SEQUENCE</scope>
    <source>
        <strain evidence="13">Duluth1</strain>
        <tissue evidence="13">Whole animal</tissue>
    </source>
</reference>
<evidence type="ECO:0000256" key="5">
    <source>
        <dbReference type="ARBA" id="ARBA00023163"/>
    </source>
</evidence>
<dbReference type="GO" id="GO:0046983">
    <property type="term" value="F:protein dimerization activity"/>
    <property type="evidence" value="ECO:0007669"/>
    <property type="project" value="InterPro"/>
</dbReference>
<comment type="function">
    <text evidence="7">Binds DNA as a heterodimer with MAX and represses transcription. Binds to the canonical E box sequence 5'-CACGTG-3' and, with higher affinity, to 5'-CACGCG-3'.</text>
</comment>
<feature type="compositionally biased region" description="Polar residues" evidence="11">
    <location>
        <begin position="62"/>
        <end position="79"/>
    </location>
</feature>
<reference evidence="13" key="2">
    <citation type="submission" date="2020-11" db="EMBL/GenBank/DDBJ databases">
        <authorList>
            <person name="McCartney M.A."/>
            <person name="Auch B."/>
            <person name="Kono T."/>
            <person name="Mallez S."/>
            <person name="Becker A."/>
            <person name="Gohl D.M."/>
            <person name="Silverstein K.A.T."/>
            <person name="Koren S."/>
            <person name="Bechman K.B."/>
            <person name="Herman A."/>
            <person name="Abrahante J.E."/>
            <person name="Garbe J."/>
        </authorList>
    </citation>
    <scope>NUCLEOTIDE SEQUENCE</scope>
    <source>
        <strain evidence="13">Duluth1</strain>
        <tissue evidence="13">Whole animal</tissue>
    </source>
</reference>